<dbReference type="Bgee" id="ENSACAG00000007189">
    <property type="expression patterns" value="Expressed in lung and 11 other cell types or tissues"/>
</dbReference>
<dbReference type="AlphaFoldDB" id="A0A803SM74"/>
<feature type="transmembrane region" description="Helical" evidence="2">
    <location>
        <begin position="109"/>
        <end position="129"/>
    </location>
</feature>
<accession>A0A803SM74</accession>
<name>A0A803SM74_ANOCA</name>
<evidence type="ECO:0000256" key="1">
    <source>
        <dbReference type="PROSITE-ProRule" id="PRU01207"/>
    </source>
</evidence>
<protein>
    <submittedName>
        <fullName evidence="5">Rhophilin Rho GTPase binding protein 2</fullName>
    </submittedName>
</protein>
<dbReference type="FunFam" id="1.10.287.160:FF:000007">
    <property type="entry name" value="Rhophilin-2"/>
    <property type="match status" value="1"/>
</dbReference>
<proteinExistence type="predicted"/>
<dbReference type="InterPro" id="IPR047138">
    <property type="entry name" value="RHPN1_2"/>
</dbReference>
<dbReference type="PROSITE" id="PS51860">
    <property type="entry name" value="REM_1"/>
    <property type="match status" value="1"/>
</dbReference>
<feature type="domain" description="REM-1" evidence="4">
    <location>
        <begin position="17"/>
        <end position="91"/>
    </location>
</feature>
<organism evidence="5 6">
    <name type="scientific">Anolis carolinensis</name>
    <name type="common">Green anole</name>
    <name type="synonym">American chameleon</name>
    <dbReference type="NCBI Taxonomy" id="28377"/>
    <lineage>
        <taxon>Eukaryota</taxon>
        <taxon>Metazoa</taxon>
        <taxon>Chordata</taxon>
        <taxon>Craniata</taxon>
        <taxon>Vertebrata</taxon>
        <taxon>Euteleostomi</taxon>
        <taxon>Lepidosauria</taxon>
        <taxon>Squamata</taxon>
        <taxon>Bifurcata</taxon>
        <taxon>Unidentata</taxon>
        <taxon>Episquamata</taxon>
        <taxon>Toxicofera</taxon>
        <taxon>Iguania</taxon>
        <taxon>Dactyloidae</taxon>
        <taxon>Anolis</taxon>
    </lineage>
</organism>
<dbReference type="PANTHER" id="PTHR23031:SF5">
    <property type="entry name" value="RHOPHILIN-2-RELATED"/>
    <property type="match status" value="1"/>
</dbReference>
<keyword evidence="2" id="KW-0812">Transmembrane</keyword>
<dbReference type="SMART" id="SM00742">
    <property type="entry name" value="Hr1"/>
    <property type="match status" value="1"/>
</dbReference>
<sequence>YLDSTLPYNPAFQAGCNPLAETGRSKLQNQRAVLNQQILKAVRMRAGAENLLRATTNNKVREQVLLELSFVNSDLQILKEELEGLNISVEVYQNTEPLLHNGLKSTPKWCFFFCFCFVFCCGLGGSLALKLQGCLVSIKCVFPCVSPCVLFINFFFFPNKRYDCFTGVPVCQNNLLLEKASILFNIGALYTQIGTRCNRQTAAGLQKAIDAFQKAAGVLNYLKETFTHTPSYDMSPAMLSVLTKMMLAQAQECVFEQICLPGIRNEFFTLVKMAQEASKVGETYLLVNIAMNQAPVKENIPYSWSKLVQVKSDHFGALAHYFVGLGVAYQEKAFSQLYDRMPEGLAPLAILRDSVQRKQLGKSHLKRAIVHHEEALRVCSMCRKLRNIEVLQEILSVAHKRSLLKYSQQELEDDFLSLSSASDILPKTDHKVETIAPQFSKVKVKDFFEKLGPLAVFSAKQRWTAPRTVRFRCEAGNLGFTLKGGPPVHVYCLDPACLAAVRQGDCLVAVEGADCKWLGVSEVLEKLRNLGDQEMEIQVISCQDTAASLHNKSATYSVGMQKTYSLICLAMDEDKNDKAKKTTPKLSFLSWGMKNNRQKAASTLCLPSVVTGSSPAKKKLTSPFTLLSTDSSLY</sequence>
<dbReference type="InterPro" id="IPR004328">
    <property type="entry name" value="BRO1_dom"/>
</dbReference>
<dbReference type="SMART" id="SM01041">
    <property type="entry name" value="BRO1"/>
    <property type="match status" value="1"/>
</dbReference>
<dbReference type="PANTHER" id="PTHR23031">
    <property type="entry name" value="RHOPHILIN"/>
    <property type="match status" value="1"/>
</dbReference>
<dbReference type="InterPro" id="IPR049603">
    <property type="entry name" value="Rhophilin-2_HR1"/>
</dbReference>
<dbReference type="SUPFAM" id="SSF46585">
    <property type="entry name" value="HR1 repeat"/>
    <property type="match status" value="1"/>
</dbReference>
<evidence type="ECO:0000256" key="2">
    <source>
        <dbReference type="SAM" id="Phobius"/>
    </source>
</evidence>
<dbReference type="Pfam" id="PF03097">
    <property type="entry name" value="BRO1"/>
    <property type="match status" value="1"/>
</dbReference>
<dbReference type="Pfam" id="PF02185">
    <property type="entry name" value="HR1"/>
    <property type="match status" value="1"/>
</dbReference>
<dbReference type="InterPro" id="IPR036034">
    <property type="entry name" value="PDZ_sf"/>
</dbReference>
<dbReference type="InterPro" id="IPR038499">
    <property type="entry name" value="BRO1_sf"/>
</dbReference>
<feature type="domain" description="BRO1" evidence="3">
    <location>
        <begin position="162"/>
        <end position="454"/>
    </location>
</feature>
<reference evidence="5" key="3">
    <citation type="submission" date="2025-09" db="UniProtKB">
        <authorList>
            <consortium name="Ensembl"/>
        </authorList>
    </citation>
    <scope>IDENTIFICATION</scope>
</reference>
<dbReference type="PROSITE" id="PS51180">
    <property type="entry name" value="BRO1"/>
    <property type="match status" value="1"/>
</dbReference>
<gene>
    <name evidence="5" type="primary">RHPN2</name>
</gene>
<dbReference type="Proteomes" id="UP000001646">
    <property type="component" value="Unplaced"/>
</dbReference>
<reference evidence="5" key="1">
    <citation type="submission" date="2009-12" db="EMBL/GenBank/DDBJ databases">
        <title>The Genome Sequence of Anolis carolinensis (Green Anole Lizard).</title>
        <authorList>
            <consortium name="The Genome Sequencing Platform"/>
            <person name="Di Palma F."/>
            <person name="Alfoldi J."/>
            <person name="Heiman D."/>
            <person name="Young S."/>
            <person name="Grabherr M."/>
            <person name="Johnson J."/>
            <person name="Lander E.S."/>
            <person name="Lindblad-Toh K."/>
        </authorList>
    </citation>
    <scope>NUCLEOTIDE SEQUENCE [LARGE SCALE GENOMIC DNA]</scope>
    <source>
        <strain evidence="5">JBL SC #1</strain>
    </source>
</reference>
<dbReference type="CDD" id="cd11634">
    <property type="entry name" value="HR1_Rhophilin-2"/>
    <property type="match status" value="1"/>
</dbReference>
<reference evidence="5" key="2">
    <citation type="submission" date="2025-08" db="UniProtKB">
        <authorList>
            <consortium name="Ensembl"/>
        </authorList>
    </citation>
    <scope>IDENTIFICATION</scope>
</reference>
<dbReference type="Gene3D" id="2.30.42.10">
    <property type="match status" value="1"/>
</dbReference>
<keyword evidence="6" id="KW-1185">Reference proteome</keyword>
<dbReference type="GO" id="GO:0007165">
    <property type="term" value="P:signal transduction"/>
    <property type="evidence" value="ECO:0007669"/>
    <property type="project" value="InterPro"/>
</dbReference>
<dbReference type="InterPro" id="IPR036274">
    <property type="entry name" value="HR1_rpt_sf"/>
</dbReference>
<keyword evidence="2" id="KW-0472">Membrane</keyword>
<dbReference type="GeneTree" id="ENSGT00940000153837"/>
<evidence type="ECO:0000259" key="4">
    <source>
        <dbReference type="PROSITE" id="PS51860"/>
    </source>
</evidence>
<dbReference type="InterPro" id="IPR011072">
    <property type="entry name" value="HR1_rho-bd"/>
</dbReference>
<evidence type="ECO:0000313" key="5">
    <source>
        <dbReference type="Ensembl" id="ENSACAP00000024064.1"/>
    </source>
</evidence>
<feature type="transmembrane region" description="Helical" evidence="2">
    <location>
        <begin position="135"/>
        <end position="157"/>
    </location>
</feature>
<keyword evidence="1" id="KW-0175">Coiled coil</keyword>
<evidence type="ECO:0000259" key="3">
    <source>
        <dbReference type="PROSITE" id="PS51180"/>
    </source>
</evidence>
<evidence type="ECO:0000313" key="6">
    <source>
        <dbReference type="Proteomes" id="UP000001646"/>
    </source>
</evidence>
<dbReference type="SUPFAM" id="SSF50156">
    <property type="entry name" value="PDZ domain-like"/>
    <property type="match status" value="1"/>
</dbReference>
<dbReference type="Ensembl" id="ENSACAT00000048117.1">
    <property type="protein sequence ID" value="ENSACAP00000024064.1"/>
    <property type="gene ID" value="ENSACAG00000007189.4"/>
</dbReference>
<dbReference type="Gene3D" id="1.25.40.280">
    <property type="entry name" value="alix/aip1 like domains"/>
    <property type="match status" value="1"/>
</dbReference>
<keyword evidence="2" id="KW-1133">Transmembrane helix</keyword>
<dbReference type="Gene3D" id="1.10.287.160">
    <property type="entry name" value="HR1 repeat"/>
    <property type="match status" value="1"/>
</dbReference>